<keyword evidence="1" id="KW-0812">Transmembrane</keyword>
<feature type="domain" description="YoaR-like putative peptidoglycan binding" evidence="2">
    <location>
        <begin position="92"/>
        <end position="200"/>
    </location>
</feature>
<evidence type="ECO:0000313" key="3">
    <source>
        <dbReference type="EMBL" id="MYE38258.1"/>
    </source>
</evidence>
<gene>
    <name evidence="3" type="ORF">F4X82_01910</name>
</gene>
<proteinExistence type="predicted"/>
<keyword evidence="1" id="KW-0472">Membrane</keyword>
<keyword evidence="1" id="KW-1133">Transmembrane helix</keyword>
<evidence type="ECO:0000259" key="2">
    <source>
        <dbReference type="Pfam" id="PF12229"/>
    </source>
</evidence>
<accession>A0A845DB35</accession>
<comment type="caution">
    <text evidence="3">The sequence shown here is derived from an EMBL/GenBank/DDBJ whole genome shotgun (WGS) entry which is preliminary data.</text>
</comment>
<dbReference type="Gene3D" id="3.10.20.800">
    <property type="match status" value="1"/>
</dbReference>
<dbReference type="EMBL" id="VXOY01000015">
    <property type="protein sequence ID" value="MYE38258.1"/>
    <property type="molecule type" value="Genomic_DNA"/>
</dbReference>
<dbReference type="InterPro" id="IPR007391">
    <property type="entry name" value="Vancomycin_resist_VanW"/>
</dbReference>
<reference evidence="3 4" key="1">
    <citation type="submission" date="2019-09" db="EMBL/GenBank/DDBJ databases">
        <title>Characterisation of the sponge microbiome using genome-centric metagenomics.</title>
        <authorList>
            <person name="Engelberts J.P."/>
            <person name="Robbins S.J."/>
            <person name="De Goeij J.M."/>
            <person name="Aranda M."/>
            <person name="Bell S.C."/>
            <person name="Webster N.S."/>
        </authorList>
    </citation>
    <scope>NUCLEOTIDE SEQUENCE [LARGE SCALE GENOMIC DNA]</scope>
    <source>
        <strain evidence="3">SB0662_bin_43</strain>
    </source>
</reference>
<dbReference type="PANTHER" id="PTHR35788:SF1">
    <property type="entry name" value="EXPORTED PROTEIN"/>
    <property type="match status" value="1"/>
</dbReference>
<dbReference type="AlphaFoldDB" id="A0A845DB35"/>
<dbReference type="InterPro" id="IPR022029">
    <property type="entry name" value="YoaR-like_PG-bd"/>
</dbReference>
<feature type="domain" description="YoaR-like putative peptidoglycan binding" evidence="2">
    <location>
        <begin position="227"/>
        <end position="334"/>
    </location>
</feature>
<dbReference type="Proteomes" id="UP000449092">
    <property type="component" value="Unassembled WGS sequence"/>
</dbReference>
<dbReference type="Pfam" id="PF04294">
    <property type="entry name" value="VanW"/>
    <property type="match status" value="1"/>
</dbReference>
<dbReference type="PANTHER" id="PTHR35788">
    <property type="entry name" value="EXPORTED PROTEIN-RELATED"/>
    <property type="match status" value="1"/>
</dbReference>
<name>A0A845DB35_9BACT</name>
<protein>
    <recommendedName>
        <fullName evidence="2">YoaR-like putative peptidoglycan binding domain-containing protein</fullName>
    </recommendedName>
</protein>
<dbReference type="InterPro" id="IPR052913">
    <property type="entry name" value="Glycopeptide_resist_protein"/>
</dbReference>
<dbReference type="Pfam" id="PF12229">
    <property type="entry name" value="PG_binding_4"/>
    <property type="match status" value="2"/>
</dbReference>
<dbReference type="InterPro" id="IPR038054">
    <property type="entry name" value="LD_TPept-like_central_sf"/>
</dbReference>
<feature type="transmembrane region" description="Helical" evidence="1">
    <location>
        <begin position="21"/>
        <end position="38"/>
    </location>
</feature>
<evidence type="ECO:0000313" key="4">
    <source>
        <dbReference type="Proteomes" id="UP000449092"/>
    </source>
</evidence>
<dbReference type="SUPFAM" id="SSF143985">
    <property type="entry name" value="L,D-transpeptidase pre-catalytic domain-like"/>
    <property type="match status" value="1"/>
</dbReference>
<organism evidence="3 4">
    <name type="scientific">Candidatus Spechtbacteria bacterium SB0662_bin_43</name>
    <dbReference type="NCBI Taxonomy" id="2604897"/>
    <lineage>
        <taxon>Bacteria</taxon>
        <taxon>Candidatus Spechtiibacteriota</taxon>
    </lineage>
</organism>
<sequence length="569" mass="64240">MDKKFHFKKHNRSRNKYIWSAFILSVLLLFSPLVFIYIDNRSQTAIRGVTVRSIDLHTISKQEAMNILEQQKQTFLNTNIDFRINNTSHLYPARETGVQIDIAHTLEQAYNKGRTESFLRNTITQIDAATVGEAIPLTVSINEKQFEKFINESFSDLQSQPKNATLTYNKEKDKFDIIPEQEGAKILKDALRQDIIENASRLSLDPILVQQTKQQPGILQSEIAELYNRIETILDPEFTIQSDDKSWVIPRQKIASWIIVDTTNTNDTDAAIQFSQRAIEEYLSQYSLEATKKPIDARFTIRNGEFTVVRKDEPGATLNPQASAESIIRALKNNGATAFLYTEPTYPAISRENIETLGINTLLGKGTSNFAGSPQNRAHNIQIGSSKYQGVIIAPGEEFSFNELLGSVDESTGYLPSYVIKNNKTIPEYGGGLCQVSTTLFRAALDAGLKVTARQSHSYVVRYYGTPGLDATIYPPFPDLRFQNNTENHILIQYNITGTHLSFEIYGAPQERTVYITGPVPYDIEEGGAQKTWVTQTVRGKSGNIIEEQTFYSIYKSPEDYPIERNPLE</sequence>
<evidence type="ECO:0000256" key="1">
    <source>
        <dbReference type="SAM" id="Phobius"/>
    </source>
</evidence>